<evidence type="ECO:0000313" key="2">
    <source>
        <dbReference type="Proteomes" id="UP000030711"/>
    </source>
</evidence>
<proteinExistence type="predicted"/>
<dbReference type="EMBL" id="CM064441">
    <property type="protein sequence ID" value="KAK3423003.1"/>
    <property type="molecule type" value="Genomic_DNA"/>
</dbReference>
<dbReference type="Proteomes" id="UP000030711">
    <property type="component" value="Chromosome 7"/>
</dbReference>
<reference evidence="1 2" key="1">
    <citation type="journal article" date="2014" name="Nature">
        <title>The genome of Eucalyptus grandis.</title>
        <authorList>
            <person name="Myburg A.A."/>
            <person name="Grattapaglia D."/>
            <person name="Tuskan G.A."/>
            <person name="Hellsten U."/>
            <person name="Hayes R.D."/>
            <person name="Grimwood J."/>
            <person name="Jenkins J."/>
            <person name="Lindquist E."/>
            <person name="Tice H."/>
            <person name="Bauer D."/>
            <person name="Goodstein D.M."/>
            <person name="Dubchak I."/>
            <person name="Poliakov A."/>
            <person name="Mizrachi E."/>
            <person name="Kullan A.R."/>
            <person name="Hussey S.G."/>
            <person name="Pinard D."/>
            <person name="van der Merwe K."/>
            <person name="Singh P."/>
            <person name="van Jaarsveld I."/>
            <person name="Silva-Junior O.B."/>
            <person name="Togawa R.C."/>
            <person name="Pappas M.R."/>
            <person name="Faria D.A."/>
            <person name="Sansaloni C.P."/>
            <person name="Petroli C.D."/>
            <person name="Yang X."/>
            <person name="Ranjan P."/>
            <person name="Tschaplinski T.J."/>
            <person name="Ye C.Y."/>
            <person name="Li T."/>
            <person name="Sterck L."/>
            <person name="Vanneste K."/>
            <person name="Murat F."/>
            <person name="Soler M."/>
            <person name="Clemente H.S."/>
            <person name="Saidi N."/>
            <person name="Cassan-Wang H."/>
            <person name="Dunand C."/>
            <person name="Hefer C.A."/>
            <person name="Bornberg-Bauer E."/>
            <person name="Kersting A.R."/>
            <person name="Vining K."/>
            <person name="Amarasinghe V."/>
            <person name="Ranik M."/>
            <person name="Naithani S."/>
            <person name="Elser J."/>
            <person name="Boyd A.E."/>
            <person name="Liston A."/>
            <person name="Spatafora J.W."/>
            <person name="Dharmwardhana P."/>
            <person name="Raja R."/>
            <person name="Sullivan C."/>
            <person name="Romanel E."/>
            <person name="Alves-Ferreira M."/>
            <person name="Kulheim C."/>
            <person name="Foley W."/>
            <person name="Carocha V."/>
            <person name="Paiva J."/>
            <person name="Kudrna D."/>
            <person name="Brommonschenkel S.H."/>
            <person name="Pasquali G."/>
            <person name="Byrne M."/>
            <person name="Rigault P."/>
            <person name="Tibbits J."/>
            <person name="Spokevicius A."/>
            <person name="Jones R.C."/>
            <person name="Steane D.A."/>
            <person name="Vaillancourt R.E."/>
            <person name="Potts B.M."/>
            <person name="Joubert F."/>
            <person name="Barry K."/>
            <person name="Pappas G.J."/>
            <person name="Strauss S.H."/>
            <person name="Jaiswal P."/>
            <person name="Grima-Pettenati J."/>
            <person name="Salse J."/>
            <person name="Van de Peer Y."/>
            <person name="Rokhsar D.S."/>
            <person name="Schmutz J."/>
        </authorList>
    </citation>
    <scope>NUCLEOTIDE SEQUENCE [LARGE SCALE GENOMIC DNA]</scope>
    <source>
        <strain evidence="2">cv. BRASUZ1</strain>
        <tissue evidence="1">Leaf extractions</tissue>
    </source>
</reference>
<accession>A0ACC3K9D3</accession>
<name>A0ACC3K9D3_EUCGR</name>
<organism evidence="1 2">
    <name type="scientific">Eucalyptus grandis</name>
    <name type="common">Flooded gum</name>
    <dbReference type="NCBI Taxonomy" id="71139"/>
    <lineage>
        <taxon>Eukaryota</taxon>
        <taxon>Viridiplantae</taxon>
        <taxon>Streptophyta</taxon>
        <taxon>Embryophyta</taxon>
        <taxon>Tracheophyta</taxon>
        <taxon>Spermatophyta</taxon>
        <taxon>Magnoliopsida</taxon>
        <taxon>eudicotyledons</taxon>
        <taxon>Gunneridae</taxon>
        <taxon>Pentapetalae</taxon>
        <taxon>rosids</taxon>
        <taxon>malvids</taxon>
        <taxon>Myrtales</taxon>
        <taxon>Myrtaceae</taxon>
        <taxon>Myrtoideae</taxon>
        <taxon>Eucalypteae</taxon>
        <taxon>Eucalyptus</taxon>
    </lineage>
</organism>
<evidence type="ECO:0000313" key="1">
    <source>
        <dbReference type="EMBL" id="KAK3423003.1"/>
    </source>
</evidence>
<protein>
    <submittedName>
        <fullName evidence="1">Uncharacterized protein</fullName>
    </submittedName>
</protein>
<gene>
    <name evidence="1" type="ORF">EUGRSUZ_G03354</name>
</gene>
<keyword evidence="2" id="KW-1185">Reference proteome</keyword>
<sequence length="118" mass="12935">MDTGLTPALSTEYVLRTVAFDHTGKQYSSSEEMKQLVDRVYLSPDGQWVASASFDRSLKLCNGIIGKFVAAFSGHVGPVYQISWSADSRLILSGSKDYPEDLGYSHEEVETRSSGSYG</sequence>
<comment type="caution">
    <text evidence="1">The sequence shown here is derived from an EMBL/GenBank/DDBJ whole genome shotgun (WGS) entry which is preliminary data.</text>
</comment>